<name>A0A517Z6B4_9PLAN</name>
<dbReference type="PANTHER" id="PTHR43428">
    <property type="entry name" value="ARSENATE REDUCTASE"/>
    <property type="match status" value="1"/>
</dbReference>
<dbReference type="Gene3D" id="3.40.50.2300">
    <property type="match status" value="1"/>
</dbReference>
<dbReference type="EMBL" id="CP036275">
    <property type="protein sequence ID" value="QDU38026.1"/>
    <property type="molecule type" value="Genomic_DNA"/>
</dbReference>
<organism evidence="3 4">
    <name type="scientific">Maioricimonas rarisocia</name>
    <dbReference type="NCBI Taxonomy" id="2528026"/>
    <lineage>
        <taxon>Bacteria</taxon>
        <taxon>Pseudomonadati</taxon>
        <taxon>Planctomycetota</taxon>
        <taxon>Planctomycetia</taxon>
        <taxon>Planctomycetales</taxon>
        <taxon>Planctomycetaceae</taxon>
        <taxon>Maioricimonas</taxon>
    </lineage>
</organism>
<proteinExistence type="predicted"/>
<dbReference type="GO" id="GO:0046685">
    <property type="term" value="P:response to arsenic-containing substance"/>
    <property type="evidence" value="ECO:0007669"/>
    <property type="project" value="UniProtKB-KW"/>
</dbReference>
<accession>A0A517Z6B4</accession>
<dbReference type="InterPro" id="IPR023485">
    <property type="entry name" value="Ptyr_pPase"/>
</dbReference>
<keyword evidence="4" id="KW-1185">Reference proteome</keyword>
<dbReference type="GO" id="GO:0102100">
    <property type="term" value="F:mycothiol-arsenate ligase activity"/>
    <property type="evidence" value="ECO:0007669"/>
    <property type="project" value="UniProtKB-EC"/>
</dbReference>
<evidence type="ECO:0000256" key="1">
    <source>
        <dbReference type="ARBA" id="ARBA00022849"/>
    </source>
</evidence>
<dbReference type="OrthoDB" id="9784339at2"/>
<evidence type="ECO:0000313" key="4">
    <source>
        <dbReference type="Proteomes" id="UP000320496"/>
    </source>
</evidence>
<keyword evidence="1" id="KW-0059">Arsenical resistance</keyword>
<sequence length="144" mass="16489">MTTGKQHVIFLCTGNSARSQMAEAFLRKYGSDRFEPHSAGLEPRDIHPLTHRVMEEAGISLEGHYPKTPDEFLGKVPIRHAIVVCERAERECPRLWPFGATVYSWPFDDPAAAEGTEEEQLKVFRNVRDAIERRIRRWLDGEVA</sequence>
<dbReference type="CDD" id="cd16345">
    <property type="entry name" value="LMWP_ArsC"/>
    <property type="match status" value="1"/>
</dbReference>
<dbReference type="SMART" id="SM00226">
    <property type="entry name" value="LMWPc"/>
    <property type="match status" value="1"/>
</dbReference>
<dbReference type="PANTHER" id="PTHR43428:SF1">
    <property type="entry name" value="ARSENATE REDUCTASE"/>
    <property type="match status" value="1"/>
</dbReference>
<gene>
    <name evidence="3" type="primary">arsC2_1</name>
    <name evidence="3" type="ORF">Mal4_23460</name>
</gene>
<dbReference type="InterPro" id="IPR036196">
    <property type="entry name" value="Ptyr_pPase_sf"/>
</dbReference>
<dbReference type="AlphaFoldDB" id="A0A517Z6B4"/>
<dbReference type="EC" id="2.8.4.2" evidence="3"/>
<protein>
    <submittedName>
        <fullName evidence="3">Arsenate-mycothiol transferase ArsC2</fullName>
        <ecNumber evidence="3">2.8.4.2</ecNumber>
    </submittedName>
</protein>
<dbReference type="SUPFAM" id="SSF52788">
    <property type="entry name" value="Phosphotyrosine protein phosphatases I"/>
    <property type="match status" value="1"/>
</dbReference>
<keyword evidence="3" id="KW-0808">Transferase</keyword>
<evidence type="ECO:0000259" key="2">
    <source>
        <dbReference type="SMART" id="SM00226"/>
    </source>
</evidence>
<dbReference type="KEGG" id="mri:Mal4_23460"/>
<dbReference type="RefSeq" id="WP_145369353.1">
    <property type="nucleotide sequence ID" value="NZ_CP036275.1"/>
</dbReference>
<reference evidence="3 4" key="1">
    <citation type="submission" date="2019-02" db="EMBL/GenBank/DDBJ databases">
        <title>Deep-cultivation of Planctomycetes and their phenomic and genomic characterization uncovers novel biology.</title>
        <authorList>
            <person name="Wiegand S."/>
            <person name="Jogler M."/>
            <person name="Boedeker C."/>
            <person name="Pinto D."/>
            <person name="Vollmers J."/>
            <person name="Rivas-Marin E."/>
            <person name="Kohn T."/>
            <person name="Peeters S.H."/>
            <person name="Heuer A."/>
            <person name="Rast P."/>
            <person name="Oberbeckmann S."/>
            <person name="Bunk B."/>
            <person name="Jeske O."/>
            <person name="Meyerdierks A."/>
            <person name="Storesund J.E."/>
            <person name="Kallscheuer N."/>
            <person name="Luecker S."/>
            <person name="Lage O.M."/>
            <person name="Pohl T."/>
            <person name="Merkel B.J."/>
            <person name="Hornburger P."/>
            <person name="Mueller R.-W."/>
            <person name="Bruemmer F."/>
            <person name="Labrenz M."/>
            <person name="Spormann A.M."/>
            <person name="Op den Camp H."/>
            <person name="Overmann J."/>
            <person name="Amann R."/>
            <person name="Jetten M.S.M."/>
            <person name="Mascher T."/>
            <person name="Medema M.H."/>
            <person name="Devos D.P."/>
            <person name="Kaster A.-K."/>
            <person name="Ovreas L."/>
            <person name="Rohde M."/>
            <person name="Galperin M.Y."/>
            <person name="Jogler C."/>
        </authorList>
    </citation>
    <scope>NUCLEOTIDE SEQUENCE [LARGE SCALE GENOMIC DNA]</scope>
    <source>
        <strain evidence="3 4">Mal4</strain>
    </source>
</reference>
<feature type="domain" description="Phosphotyrosine protein phosphatase I" evidence="2">
    <location>
        <begin position="6"/>
        <end position="141"/>
    </location>
</feature>
<dbReference type="Pfam" id="PF01451">
    <property type="entry name" value="LMWPc"/>
    <property type="match status" value="1"/>
</dbReference>
<evidence type="ECO:0000313" key="3">
    <source>
        <dbReference type="EMBL" id="QDU38026.1"/>
    </source>
</evidence>
<dbReference type="Proteomes" id="UP000320496">
    <property type="component" value="Chromosome"/>
</dbReference>